<evidence type="ECO:0000256" key="1">
    <source>
        <dbReference type="ARBA" id="ARBA00010515"/>
    </source>
</evidence>
<name>A0ABX2F4P2_9PSEU</name>
<dbReference type="SUPFAM" id="SSF53474">
    <property type="entry name" value="alpha/beta-Hydrolases"/>
    <property type="match status" value="1"/>
</dbReference>
<comment type="caution">
    <text evidence="4">The sequence shown here is derived from an EMBL/GenBank/DDBJ whole genome shotgun (WGS) entry which is preliminary data.</text>
</comment>
<dbReference type="PANTHER" id="PTHR48081">
    <property type="entry name" value="AB HYDROLASE SUPERFAMILY PROTEIN C4A8.06C"/>
    <property type="match status" value="1"/>
</dbReference>
<protein>
    <submittedName>
        <fullName evidence="4">Carboxylesterase NlhH</fullName>
    </submittedName>
</protein>
<dbReference type="PANTHER" id="PTHR48081:SF8">
    <property type="entry name" value="ALPHA_BETA HYDROLASE FOLD-3 DOMAIN-CONTAINING PROTEIN-RELATED"/>
    <property type="match status" value="1"/>
</dbReference>
<keyword evidence="2" id="KW-0378">Hydrolase</keyword>
<dbReference type="RefSeq" id="WP_173132016.1">
    <property type="nucleotide sequence ID" value="NZ_CBCSGW010000075.1"/>
</dbReference>
<organism evidence="4 5">
    <name type="scientific">Kibdelosporangium persicum</name>
    <dbReference type="NCBI Taxonomy" id="2698649"/>
    <lineage>
        <taxon>Bacteria</taxon>
        <taxon>Bacillati</taxon>
        <taxon>Actinomycetota</taxon>
        <taxon>Actinomycetes</taxon>
        <taxon>Pseudonocardiales</taxon>
        <taxon>Pseudonocardiaceae</taxon>
        <taxon>Kibdelosporangium</taxon>
    </lineage>
</organism>
<dbReference type="InterPro" id="IPR029058">
    <property type="entry name" value="AB_hydrolase_fold"/>
</dbReference>
<keyword evidence="5" id="KW-1185">Reference proteome</keyword>
<dbReference type="Gene3D" id="3.40.50.1820">
    <property type="entry name" value="alpha/beta hydrolase"/>
    <property type="match status" value="1"/>
</dbReference>
<evidence type="ECO:0000313" key="4">
    <source>
        <dbReference type="EMBL" id="NRN66295.1"/>
    </source>
</evidence>
<dbReference type="PROSITE" id="PS01173">
    <property type="entry name" value="LIPASE_GDXG_HIS"/>
    <property type="match status" value="1"/>
</dbReference>
<evidence type="ECO:0000256" key="2">
    <source>
        <dbReference type="ARBA" id="ARBA00022801"/>
    </source>
</evidence>
<dbReference type="Pfam" id="PF07859">
    <property type="entry name" value="Abhydrolase_3"/>
    <property type="match status" value="1"/>
</dbReference>
<dbReference type="Proteomes" id="UP000763557">
    <property type="component" value="Unassembled WGS sequence"/>
</dbReference>
<accession>A0ABX2F4P2</accession>
<dbReference type="InterPro" id="IPR013094">
    <property type="entry name" value="AB_hydrolase_3"/>
</dbReference>
<proteinExistence type="inferred from homology"/>
<sequence>MPLSSIAVQGTALRALYRLPHRIRRLIAGPPIRLDGQELALDAQLLLRARAMSGVPSLASGTPAKARHDLVAGSRMIAGTPIEPVDARDLSIGSIPARLYTPTGLAEGSPLLVFFHGGGFVLGNVDSHDNTCRFLAKHARVRVLSVDYRLAPEHPFPHGVEDALTAFKYAHTNAKQLGADPDAIAVGGDSAGGNLAAVVALVTTREGGPKPAFQLLIYPATDSTRDTRSKKLFAEGFFLTKDDMDWFMGHYAVNEQDKHDPRYSPLLAPDLSGLPPAYLATAGFDPLRDEGEAYAERLREAGVPVMLSRHADLIHGYANFLGIGTRFREAMFEAAGVLRSGLELKPSE</sequence>
<comment type="similarity">
    <text evidence="1">Belongs to the 'GDXG' lipolytic enzyme family.</text>
</comment>
<feature type="domain" description="Alpha/beta hydrolase fold-3" evidence="3">
    <location>
        <begin position="112"/>
        <end position="318"/>
    </location>
</feature>
<evidence type="ECO:0000313" key="5">
    <source>
        <dbReference type="Proteomes" id="UP000763557"/>
    </source>
</evidence>
<dbReference type="InterPro" id="IPR050300">
    <property type="entry name" value="GDXG_lipolytic_enzyme"/>
</dbReference>
<reference evidence="4 5" key="1">
    <citation type="submission" date="2020-01" db="EMBL/GenBank/DDBJ databases">
        <title>Kibdelosporangium persica a novel Actinomycetes from a hot desert in Iran.</title>
        <authorList>
            <person name="Safaei N."/>
            <person name="Zaburannyi N."/>
            <person name="Mueller R."/>
            <person name="Wink J."/>
        </authorList>
    </citation>
    <scope>NUCLEOTIDE SEQUENCE [LARGE SCALE GENOMIC DNA]</scope>
    <source>
        <strain evidence="4 5">4NS15</strain>
    </source>
</reference>
<evidence type="ECO:0000259" key="3">
    <source>
        <dbReference type="Pfam" id="PF07859"/>
    </source>
</evidence>
<dbReference type="EMBL" id="JAAATY010000009">
    <property type="protein sequence ID" value="NRN66295.1"/>
    <property type="molecule type" value="Genomic_DNA"/>
</dbReference>
<gene>
    <name evidence="4" type="ORF">GC106_35160</name>
</gene>
<dbReference type="InterPro" id="IPR002168">
    <property type="entry name" value="Lipase_GDXG_HIS_AS"/>
</dbReference>